<comment type="subcellular location">
    <subcellularLocation>
        <location evidence="1">Cell membrane</location>
        <topology evidence="1">Multi-pass membrane protein</topology>
    </subcellularLocation>
</comment>
<evidence type="ECO:0000313" key="9">
    <source>
        <dbReference type="EMBL" id="GLX71522.1"/>
    </source>
</evidence>
<dbReference type="EMBL" id="BSSQ01000035">
    <property type="protein sequence ID" value="GLX71522.1"/>
    <property type="molecule type" value="Genomic_DNA"/>
</dbReference>
<dbReference type="PANTHER" id="PTHR34220">
    <property type="entry name" value="SENSOR HISTIDINE KINASE YPDA"/>
    <property type="match status" value="1"/>
</dbReference>
<keyword evidence="3" id="KW-0597">Phosphoprotein</keyword>
<evidence type="ECO:0000256" key="3">
    <source>
        <dbReference type="ARBA" id="ARBA00022553"/>
    </source>
</evidence>
<sequence>MKRLLGLKDKRMSFGFKLMISYLVFALTPTAVVGMIAYQSSVHSIKEQTRVNLSGTLEQMRDNIDYKSSEIKRSSDQLFYDLTVQKLLRTYKEGWTSYDSLQNYMLPTLQNIMLRASGKLQVRLYLAEESFPEIYGELDSRNDPLNENNRFDIYHLSRIEDESWYKDLPWQANPDAIEPKVYRGEEYVWSQVENDGEFGNVSMIRRLVDFDKGKTFGILRIMVKVDALLEAADYRKLGDSSTLSVEDSEGKTMRLSGVTDNNFGETAGRQTFTIQDVLPGLGWKIIASLPQSVLEKDARHVRNLTLLVCFISTIVLIAIGIVISRYFSNGVKRVIASLNAFRSGDFGSRMEIHGADEFAQIARAFNKMSKDIDLLIQEVYLANIEKKEAELETLQAQINPHFLYNTLSSISRLAKMGEIDRLHDMVMGLAKFYRLTLNEGKTHIPVTKELEQAITYLEIQKIKHRDRIQVWYDIEPSVYGYETIKIILQPFLENALQHAFFEDEMSLKLMARREGDLIVFGIVDDGVGMSKEQLRQINDPNGVKIGYGVRNVDERIKLQYGQAYGVEFGGGQGIGTSVRITVPAIRIGGRNA</sequence>
<dbReference type="SMART" id="SM00304">
    <property type="entry name" value="HAMP"/>
    <property type="match status" value="1"/>
</dbReference>
<evidence type="ECO:0000256" key="5">
    <source>
        <dbReference type="ARBA" id="ARBA00022777"/>
    </source>
</evidence>
<keyword evidence="4" id="KW-0808">Transferase</keyword>
<evidence type="ECO:0000256" key="7">
    <source>
        <dbReference type="SAM" id="Phobius"/>
    </source>
</evidence>
<dbReference type="Pfam" id="PF00672">
    <property type="entry name" value="HAMP"/>
    <property type="match status" value="1"/>
</dbReference>
<dbReference type="Pfam" id="PF02518">
    <property type="entry name" value="HATPase_c"/>
    <property type="match status" value="1"/>
</dbReference>
<dbReference type="Pfam" id="PF06580">
    <property type="entry name" value="His_kinase"/>
    <property type="match status" value="1"/>
</dbReference>
<protein>
    <submittedName>
        <fullName evidence="9">Histidine kinase</fullName>
    </submittedName>
</protein>
<keyword evidence="2" id="KW-1003">Cell membrane</keyword>
<organism evidence="9 10">
    <name type="scientific">Paenibacillus glycanilyticus</name>
    <dbReference type="NCBI Taxonomy" id="126569"/>
    <lineage>
        <taxon>Bacteria</taxon>
        <taxon>Bacillati</taxon>
        <taxon>Bacillota</taxon>
        <taxon>Bacilli</taxon>
        <taxon>Bacillales</taxon>
        <taxon>Paenibacillaceae</taxon>
        <taxon>Paenibacillus</taxon>
    </lineage>
</organism>
<dbReference type="InterPro" id="IPR010559">
    <property type="entry name" value="Sig_transdc_His_kin_internal"/>
</dbReference>
<dbReference type="PANTHER" id="PTHR34220:SF7">
    <property type="entry name" value="SENSOR HISTIDINE KINASE YPDA"/>
    <property type="match status" value="1"/>
</dbReference>
<evidence type="ECO:0000259" key="8">
    <source>
        <dbReference type="PROSITE" id="PS50885"/>
    </source>
</evidence>
<keyword evidence="5 9" id="KW-0418">Kinase</keyword>
<evidence type="ECO:0000256" key="4">
    <source>
        <dbReference type="ARBA" id="ARBA00022679"/>
    </source>
</evidence>
<dbReference type="SUPFAM" id="SSF55874">
    <property type="entry name" value="ATPase domain of HSP90 chaperone/DNA topoisomerase II/histidine kinase"/>
    <property type="match status" value="1"/>
</dbReference>
<feature type="domain" description="HAMP" evidence="8">
    <location>
        <begin position="325"/>
        <end position="377"/>
    </location>
</feature>
<dbReference type="SUPFAM" id="SSF158472">
    <property type="entry name" value="HAMP domain-like"/>
    <property type="match status" value="1"/>
</dbReference>
<dbReference type="InterPro" id="IPR036890">
    <property type="entry name" value="HATPase_C_sf"/>
</dbReference>
<dbReference type="InterPro" id="IPR050640">
    <property type="entry name" value="Bact_2-comp_sensor_kinase"/>
</dbReference>
<reference evidence="9 10" key="1">
    <citation type="submission" date="2023-03" db="EMBL/GenBank/DDBJ databases">
        <title>Draft genome sequence of the bacteria which degrade cell wall of Tricholomamatutake.</title>
        <authorList>
            <person name="Konishi Y."/>
            <person name="Fukuta Y."/>
            <person name="Shirasaka N."/>
        </authorList>
    </citation>
    <scope>NUCLEOTIDE SEQUENCE [LARGE SCALE GENOMIC DNA]</scope>
    <source>
        <strain evidence="10">mu1</strain>
    </source>
</reference>
<dbReference type="Gene3D" id="6.10.340.10">
    <property type="match status" value="1"/>
</dbReference>
<keyword evidence="10" id="KW-1185">Reference proteome</keyword>
<dbReference type="CDD" id="cd06225">
    <property type="entry name" value="HAMP"/>
    <property type="match status" value="1"/>
</dbReference>
<evidence type="ECO:0000256" key="2">
    <source>
        <dbReference type="ARBA" id="ARBA00022475"/>
    </source>
</evidence>
<evidence type="ECO:0000313" key="10">
    <source>
        <dbReference type="Proteomes" id="UP001157114"/>
    </source>
</evidence>
<feature type="transmembrane region" description="Helical" evidence="7">
    <location>
        <begin position="304"/>
        <end position="323"/>
    </location>
</feature>
<dbReference type="Gene3D" id="3.30.565.10">
    <property type="entry name" value="Histidine kinase-like ATPase, C-terminal domain"/>
    <property type="match status" value="1"/>
</dbReference>
<dbReference type="Proteomes" id="UP001157114">
    <property type="component" value="Unassembled WGS sequence"/>
</dbReference>
<dbReference type="GO" id="GO:0016301">
    <property type="term" value="F:kinase activity"/>
    <property type="evidence" value="ECO:0007669"/>
    <property type="project" value="UniProtKB-KW"/>
</dbReference>
<keyword evidence="7" id="KW-0812">Transmembrane</keyword>
<evidence type="ECO:0000256" key="6">
    <source>
        <dbReference type="ARBA" id="ARBA00023136"/>
    </source>
</evidence>
<dbReference type="PROSITE" id="PS50885">
    <property type="entry name" value="HAMP"/>
    <property type="match status" value="1"/>
</dbReference>
<keyword evidence="7" id="KW-1133">Transmembrane helix</keyword>
<feature type="transmembrane region" description="Helical" evidence="7">
    <location>
        <begin position="20"/>
        <end position="38"/>
    </location>
</feature>
<name>A0ABQ6GPK7_9BACL</name>
<keyword evidence="6 7" id="KW-0472">Membrane</keyword>
<comment type="caution">
    <text evidence="9">The sequence shown here is derived from an EMBL/GenBank/DDBJ whole genome shotgun (WGS) entry which is preliminary data.</text>
</comment>
<dbReference type="InterPro" id="IPR003660">
    <property type="entry name" value="HAMP_dom"/>
</dbReference>
<proteinExistence type="predicted"/>
<accession>A0ABQ6GPK7</accession>
<evidence type="ECO:0000256" key="1">
    <source>
        <dbReference type="ARBA" id="ARBA00004651"/>
    </source>
</evidence>
<gene>
    <name evidence="9" type="ORF">MU1_58720</name>
</gene>
<dbReference type="RefSeq" id="WP_284242339.1">
    <property type="nucleotide sequence ID" value="NZ_BSSQ01000035.1"/>
</dbReference>
<dbReference type="InterPro" id="IPR003594">
    <property type="entry name" value="HATPase_dom"/>
</dbReference>